<dbReference type="InterPro" id="IPR028979">
    <property type="entry name" value="Ser_kin/Pase_Hpr-like_N_sf"/>
</dbReference>
<comment type="caution">
    <text evidence="3">The sequence shown here is derived from an EMBL/GenBank/DDBJ whole genome shotgun (WGS) entry which is preliminary data.</text>
</comment>
<keyword evidence="4" id="KW-1185">Reference proteome</keyword>
<evidence type="ECO:0000313" key="4">
    <source>
        <dbReference type="Proteomes" id="UP001149411"/>
    </source>
</evidence>
<dbReference type="InterPro" id="IPR010766">
    <property type="entry name" value="DRTGG"/>
</dbReference>
<dbReference type="Proteomes" id="UP001149411">
    <property type="component" value="Unassembled WGS sequence"/>
</dbReference>
<evidence type="ECO:0000259" key="2">
    <source>
        <dbReference type="Pfam" id="PF07085"/>
    </source>
</evidence>
<sequence length="353" mass="37425">MTRTTLLSSPTESTGKTAVALALASEAQERGDDVGYMKPRGTSLESVVGKTLDSDPMLAREVLDVEDEVHEMEPVVYSPTFVEEAVQGRVDPEELRDEVKTAYDKLADGRGLVFLEGADVYTTGGVVGLTDADIARVLDAHVVLIAGFDGYRSVDGILAAARVFGDRLAGVVLNGVEDPGFDDVEGSVVPFLESRGIPVNGVLPYDRSVAGVTVADLRDRLNATSLTDASHDGYVERFLVGAMSGEEALRQFRRTKDAVVVTGADRADVQSAALEAPGVRCIVLAGGLEPPSAVVSKAREKEVPILSVGLDTVAVLDEIEEVVQHGRKPDASTVDTVRDLLTRHADVDALLGD</sequence>
<dbReference type="PANTHER" id="PTHR21343:SF8">
    <property type="entry name" value="DRTGG DOMAIN-CONTAINING PROTEIN"/>
    <property type="match status" value="1"/>
</dbReference>
<evidence type="ECO:0000256" key="1">
    <source>
        <dbReference type="ARBA" id="ARBA00022962"/>
    </source>
</evidence>
<reference evidence="3" key="1">
    <citation type="submission" date="2022-09" db="EMBL/GenBank/DDBJ databases">
        <title>Haloadaptaus new haloarchaeum isolated from saline soil.</title>
        <authorList>
            <person name="Duran-Viseras A."/>
            <person name="Sanchez-Porro C."/>
            <person name="Ventosa A."/>
        </authorList>
    </citation>
    <scope>NUCLEOTIDE SEQUENCE</scope>
    <source>
        <strain evidence="3">F3-133</strain>
    </source>
</reference>
<dbReference type="SUPFAM" id="SSF75138">
    <property type="entry name" value="HprK N-terminal domain-like"/>
    <property type="match status" value="1"/>
</dbReference>
<dbReference type="Gene3D" id="3.40.50.300">
    <property type="entry name" value="P-loop containing nucleotide triphosphate hydrolases"/>
    <property type="match status" value="1"/>
</dbReference>
<dbReference type="Pfam" id="PF07085">
    <property type="entry name" value="DRTGG"/>
    <property type="match status" value="1"/>
</dbReference>
<accession>A0A9Q4C2S0</accession>
<proteinExistence type="predicted"/>
<protein>
    <submittedName>
        <fullName evidence="3">Phosphotransacetylase family protein</fullName>
    </submittedName>
</protein>
<dbReference type="RefSeq" id="WP_266086641.1">
    <property type="nucleotide sequence ID" value="NZ_RKLV01000004.1"/>
</dbReference>
<dbReference type="Pfam" id="PF13500">
    <property type="entry name" value="AAA_26"/>
    <property type="match status" value="1"/>
</dbReference>
<dbReference type="PANTHER" id="PTHR21343">
    <property type="entry name" value="DETHIOBIOTIN SYNTHETASE"/>
    <property type="match status" value="1"/>
</dbReference>
<name>A0A9Q4C2S0_9EURY</name>
<dbReference type="SUPFAM" id="SSF52540">
    <property type="entry name" value="P-loop containing nucleoside triphosphate hydrolases"/>
    <property type="match status" value="1"/>
</dbReference>
<feature type="domain" description="DRTGG" evidence="2">
    <location>
        <begin position="217"/>
        <end position="321"/>
    </location>
</feature>
<dbReference type="EMBL" id="RKLV01000004">
    <property type="protein sequence ID" value="MCX2818802.1"/>
    <property type="molecule type" value="Genomic_DNA"/>
</dbReference>
<dbReference type="InterPro" id="IPR027417">
    <property type="entry name" value="P-loop_NTPase"/>
</dbReference>
<dbReference type="Gene3D" id="3.40.1390.20">
    <property type="entry name" value="HprK N-terminal domain-like"/>
    <property type="match status" value="1"/>
</dbReference>
<dbReference type="AlphaFoldDB" id="A0A9Q4C2S0"/>
<keyword evidence="1" id="KW-0315">Glutamine amidotransferase</keyword>
<dbReference type="CDD" id="cd03109">
    <property type="entry name" value="DTBS"/>
    <property type="match status" value="1"/>
</dbReference>
<gene>
    <name evidence="3" type="ORF">EGH25_05505</name>
</gene>
<evidence type="ECO:0000313" key="3">
    <source>
        <dbReference type="EMBL" id="MCX2818802.1"/>
    </source>
</evidence>
<organism evidence="3 4">
    <name type="scientific">Halorutilus salinus</name>
    <dbReference type="NCBI Taxonomy" id="2487751"/>
    <lineage>
        <taxon>Archaea</taxon>
        <taxon>Methanobacteriati</taxon>
        <taxon>Methanobacteriota</taxon>
        <taxon>Stenosarchaea group</taxon>
        <taxon>Halobacteria</taxon>
        <taxon>Halorutilales</taxon>
        <taxon>Halorutilaceae</taxon>
        <taxon>Halorutilus</taxon>
    </lineage>
</organism>